<keyword evidence="5" id="KW-1185">Reference proteome</keyword>
<evidence type="ECO:0000313" key="5">
    <source>
        <dbReference type="Proteomes" id="UP000245683"/>
    </source>
</evidence>
<feature type="transmembrane region" description="Helical" evidence="2">
    <location>
        <begin position="245"/>
        <end position="264"/>
    </location>
</feature>
<keyword evidence="2" id="KW-0472">Membrane</keyword>
<feature type="domain" description="Acyltransferase 3" evidence="3">
    <location>
        <begin position="95"/>
        <end position="410"/>
    </location>
</feature>
<feature type="transmembrane region" description="Helical" evidence="2">
    <location>
        <begin position="93"/>
        <end position="113"/>
    </location>
</feature>
<dbReference type="AlphaFoldDB" id="A0A317JZ02"/>
<keyword evidence="4" id="KW-0012">Acyltransferase</keyword>
<proteinExistence type="predicted"/>
<dbReference type="InterPro" id="IPR050879">
    <property type="entry name" value="Acyltransferase_3"/>
</dbReference>
<keyword evidence="2" id="KW-1133">Transmembrane helix</keyword>
<keyword evidence="4" id="KW-0808">Transferase</keyword>
<reference evidence="5" key="1">
    <citation type="submission" date="2018-05" db="EMBL/GenBank/DDBJ databases">
        <title>Micromonospora globispora sp. nov. and Micromonospora rugosa sp. nov., isolated from marine sediment.</title>
        <authorList>
            <person name="Carro L."/>
            <person name="Aysel V."/>
            <person name="Cetin D."/>
            <person name="Igual J.M."/>
            <person name="Klenk H.-P."/>
            <person name="Trujillo M.E."/>
            <person name="Sahin N."/>
        </authorList>
    </citation>
    <scope>NUCLEOTIDE SEQUENCE [LARGE SCALE GENOMIC DNA]</scope>
    <source>
        <strain evidence="5">S2904</strain>
    </source>
</reference>
<dbReference type="PANTHER" id="PTHR23028">
    <property type="entry name" value="ACETYLTRANSFERASE"/>
    <property type="match status" value="1"/>
</dbReference>
<feature type="region of interest" description="Disordered" evidence="1">
    <location>
        <begin position="459"/>
        <end position="481"/>
    </location>
</feature>
<gene>
    <name evidence="4" type="ORF">DLJ46_21120</name>
</gene>
<evidence type="ECO:0000256" key="1">
    <source>
        <dbReference type="SAM" id="MobiDB-lite"/>
    </source>
</evidence>
<name>A0A317JZ02_9ACTN</name>
<dbReference type="GO" id="GO:0009103">
    <property type="term" value="P:lipopolysaccharide biosynthetic process"/>
    <property type="evidence" value="ECO:0007669"/>
    <property type="project" value="TreeGrafter"/>
</dbReference>
<sequence>MPTTSETSRVGCSTSPSRYPIGTAHHNVAGWAGGPGRPPVGVEKHLFASVRLAAAPTGLLACPAYRDRRRARATPVDRGDHVKPPAGGAPSRLYVIDGLRLVAALLVVGFHFTVFGKPWEYEGLPALGTYTQFGWLGVYLFFLISGFVICMSAEGRGLAQFAAARITRLYPAYWFAVLATSAVVTLWPVVGKPLSPGDVLTNLTMFPDLLKVDQVDPVYWTLAHELRFYLLFGLFVLVRGYTPRRVLLFAAGWLIASLFAYKSIPALTNLLIPRSSALFVAGMALFLIYRHGSNIYLWGLVGASWLVSLEMIGSLEPHPPARPVLSPTEVAMVEAALVTAFFLILAAVATHRLALGWRWLTTAGALTYPLYLLHEYIGWVMIHHLHQVLPEWVTLLVVVVFFLVVSWLVHRFVEKPVSNWLRRRFADARASSFLSQPPAGRRPATPAPATPALVPAQGVALTPLPTGPTRFLAGSSAGSAD</sequence>
<accession>A0A317JZ02</accession>
<feature type="transmembrane region" description="Helical" evidence="2">
    <location>
        <begin position="335"/>
        <end position="354"/>
    </location>
</feature>
<dbReference type="OrthoDB" id="9807745at2"/>
<keyword evidence="2" id="KW-0812">Transmembrane</keyword>
<dbReference type="InterPro" id="IPR002656">
    <property type="entry name" value="Acyl_transf_3_dom"/>
</dbReference>
<evidence type="ECO:0000256" key="2">
    <source>
        <dbReference type="SAM" id="Phobius"/>
    </source>
</evidence>
<dbReference type="Pfam" id="PF01757">
    <property type="entry name" value="Acyl_transf_3"/>
    <property type="match status" value="1"/>
</dbReference>
<dbReference type="EMBL" id="QGSV01000251">
    <property type="protein sequence ID" value="PWU45540.1"/>
    <property type="molecule type" value="Genomic_DNA"/>
</dbReference>
<organism evidence="4 5">
    <name type="scientific">Micromonospora globispora</name>
    <dbReference type="NCBI Taxonomy" id="1450148"/>
    <lineage>
        <taxon>Bacteria</taxon>
        <taxon>Bacillati</taxon>
        <taxon>Actinomycetota</taxon>
        <taxon>Actinomycetes</taxon>
        <taxon>Micromonosporales</taxon>
        <taxon>Micromonosporaceae</taxon>
        <taxon>Micromonospora</taxon>
    </lineage>
</organism>
<feature type="transmembrane region" description="Helical" evidence="2">
    <location>
        <begin position="295"/>
        <end position="315"/>
    </location>
</feature>
<dbReference type="GO" id="GO:0016020">
    <property type="term" value="C:membrane"/>
    <property type="evidence" value="ECO:0007669"/>
    <property type="project" value="TreeGrafter"/>
</dbReference>
<dbReference type="GO" id="GO:0016747">
    <property type="term" value="F:acyltransferase activity, transferring groups other than amino-acyl groups"/>
    <property type="evidence" value="ECO:0007669"/>
    <property type="project" value="InterPro"/>
</dbReference>
<comment type="caution">
    <text evidence="4">The sequence shown here is derived from an EMBL/GenBank/DDBJ whole genome shotgun (WGS) entry which is preliminary data.</text>
</comment>
<feature type="transmembrane region" description="Helical" evidence="2">
    <location>
        <begin position="392"/>
        <end position="413"/>
    </location>
</feature>
<dbReference type="PANTHER" id="PTHR23028:SF53">
    <property type="entry name" value="ACYL_TRANSF_3 DOMAIN-CONTAINING PROTEIN"/>
    <property type="match status" value="1"/>
</dbReference>
<feature type="transmembrane region" description="Helical" evidence="2">
    <location>
        <begin position="172"/>
        <end position="190"/>
    </location>
</feature>
<feature type="transmembrane region" description="Helical" evidence="2">
    <location>
        <begin position="366"/>
        <end position="386"/>
    </location>
</feature>
<evidence type="ECO:0000259" key="3">
    <source>
        <dbReference type="Pfam" id="PF01757"/>
    </source>
</evidence>
<evidence type="ECO:0000313" key="4">
    <source>
        <dbReference type="EMBL" id="PWU45540.1"/>
    </source>
</evidence>
<feature type="transmembrane region" description="Helical" evidence="2">
    <location>
        <begin position="270"/>
        <end position="288"/>
    </location>
</feature>
<dbReference type="Proteomes" id="UP000245683">
    <property type="component" value="Unassembled WGS sequence"/>
</dbReference>
<feature type="transmembrane region" description="Helical" evidence="2">
    <location>
        <begin position="133"/>
        <end position="151"/>
    </location>
</feature>
<protein>
    <submittedName>
        <fullName evidence="4">Acyltransferase</fullName>
    </submittedName>
</protein>
<feature type="transmembrane region" description="Helical" evidence="2">
    <location>
        <begin position="218"/>
        <end position="238"/>
    </location>
</feature>